<organism evidence="1 2">
    <name type="scientific">Puccinia striiformis f. sp. tritici</name>
    <dbReference type="NCBI Taxonomy" id="168172"/>
    <lineage>
        <taxon>Eukaryota</taxon>
        <taxon>Fungi</taxon>
        <taxon>Dikarya</taxon>
        <taxon>Basidiomycota</taxon>
        <taxon>Pucciniomycotina</taxon>
        <taxon>Pucciniomycetes</taxon>
        <taxon>Pucciniales</taxon>
        <taxon>Pucciniaceae</taxon>
        <taxon>Puccinia</taxon>
    </lineage>
</organism>
<comment type="caution">
    <text evidence="1">The sequence shown here is derived from an EMBL/GenBank/DDBJ whole genome shotgun (WGS) entry which is preliminary data.</text>
</comment>
<proteinExistence type="predicted"/>
<dbReference type="Proteomes" id="UP001060170">
    <property type="component" value="Chromosome 8"/>
</dbReference>
<keyword evidence="2" id="KW-1185">Reference proteome</keyword>
<dbReference type="EMBL" id="CM045872">
    <property type="protein sequence ID" value="KAI7949640.1"/>
    <property type="molecule type" value="Genomic_DNA"/>
</dbReference>
<evidence type="ECO:0000313" key="1">
    <source>
        <dbReference type="EMBL" id="KAI7949640.1"/>
    </source>
</evidence>
<evidence type="ECO:0000313" key="2">
    <source>
        <dbReference type="Proteomes" id="UP001060170"/>
    </source>
</evidence>
<reference evidence="2" key="2">
    <citation type="journal article" date="2018" name="Mol. Plant Microbe Interact.">
        <title>Genome sequence resources for the wheat stripe rust pathogen (Puccinia striiformis f. sp. tritici) and the barley stripe rust pathogen (Puccinia striiformis f. sp. hordei).</title>
        <authorList>
            <person name="Xia C."/>
            <person name="Wang M."/>
            <person name="Yin C."/>
            <person name="Cornejo O.E."/>
            <person name="Hulbert S.H."/>
            <person name="Chen X."/>
        </authorList>
    </citation>
    <scope>NUCLEOTIDE SEQUENCE [LARGE SCALE GENOMIC DNA]</scope>
    <source>
        <strain evidence="2">93-210</strain>
    </source>
</reference>
<accession>A0ACC0ECK8</accession>
<protein>
    <submittedName>
        <fullName evidence="1">Uncharacterized protein</fullName>
    </submittedName>
</protein>
<name>A0ACC0ECK8_9BASI</name>
<reference evidence="2" key="1">
    <citation type="journal article" date="2018" name="BMC Genomics">
        <title>Genomic insights into host adaptation between the wheat stripe rust pathogen (Puccinia striiformis f. sp. tritici) and the barley stripe rust pathogen (Puccinia striiformis f. sp. hordei).</title>
        <authorList>
            <person name="Xia C."/>
            <person name="Wang M."/>
            <person name="Yin C."/>
            <person name="Cornejo O.E."/>
            <person name="Hulbert S.H."/>
            <person name="Chen X."/>
        </authorList>
    </citation>
    <scope>NUCLEOTIDE SEQUENCE [LARGE SCALE GENOMIC DNA]</scope>
    <source>
        <strain evidence="2">93-210</strain>
    </source>
</reference>
<gene>
    <name evidence="1" type="ORF">MJO28_008461</name>
</gene>
<reference evidence="1 2" key="3">
    <citation type="journal article" date="2022" name="Microbiol. Spectr.">
        <title>Folding features and dynamics of 3D genome architecture in plant fungal pathogens.</title>
        <authorList>
            <person name="Xia C."/>
        </authorList>
    </citation>
    <scope>NUCLEOTIDE SEQUENCE [LARGE SCALE GENOMIC DNA]</scope>
    <source>
        <strain evidence="1 2">93-210</strain>
    </source>
</reference>
<sequence>MHYYDESTPRSVSGVAPPIPGIANPGVEHSLLPIILQHTKEDSFRNVMTAADRRYEIGI</sequence>